<dbReference type="KEGG" id="bpl:BURPS1106A_1353"/>
<dbReference type="SUPFAM" id="SSF50630">
    <property type="entry name" value="Acid proteases"/>
    <property type="match status" value="1"/>
</dbReference>
<dbReference type="AlphaFoldDB" id="A3NTF5"/>
<name>A3NTF5_BURP0</name>
<dbReference type="HOGENOM" id="CLU_057078_0_0_4"/>
<dbReference type="Proteomes" id="UP000006738">
    <property type="component" value="Chromosome I"/>
</dbReference>
<dbReference type="EMBL" id="CP000572">
    <property type="protein sequence ID" value="ABN89253.1"/>
    <property type="molecule type" value="Genomic_DNA"/>
</dbReference>
<evidence type="ECO:0000256" key="1">
    <source>
        <dbReference type="SAM" id="MobiDB-lite"/>
    </source>
</evidence>
<dbReference type="GO" id="GO:0004190">
    <property type="term" value="F:aspartic-type endopeptidase activity"/>
    <property type="evidence" value="ECO:0007669"/>
    <property type="project" value="InterPro"/>
</dbReference>
<dbReference type="Gene3D" id="2.40.70.10">
    <property type="entry name" value="Acid Proteases"/>
    <property type="match status" value="1"/>
</dbReference>
<accession>A3NTF5</accession>
<sequence length="483" mass="53005">MRGAHASPAPHAGRRTKVDNVRPRVSIESSILTYRFQRTDMRCPRGAARNTRYPARVVRPSFHRNTHPPPMVRHAFASTPAPSRAASVSILHPRALASIALASAVALTAAGCGERAEPRRDGATPVLSASFRPKSGFVVPVSIAGKTYHFLVDTGASHTAIDNRLAQSITRPSTDEQIPIAYRTMLEKGLTTADGVLPRERVRLWQPLPIALGSYQVPSFYPWLGLDLSLLSQVLGTQIDGIVGIEIFRQLSWVADNRSGTLTVWRHPPAAQRFAHCVPYQDSFGQSPAVSVDFRDRWTMFRFDTGARYSIASAPTLAYLASHKAAMPLGGTVPSMSANGVGESRDHFVSGLSFDGRPVGRLRVAEGGGDMLGMNFLARLDRYMFVPSTMEFCYDAGRFTQDDPQPLRTIAIRFVDGRVELFHNRPEDLRRYGLENGDVLVEIDGKRVEAPAIDDVRDRLSTAPAGSLDIVVERGGSRRAVRI</sequence>
<dbReference type="InterPro" id="IPR001969">
    <property type="entry name" value="Aspartic_peptidase_AS"/>
</dbReference>
<dbReference type="GO" id="GO:0006508">
    <property type="term" value="P:proteolysis"/>
    <property type="evidence" value="ECO:0007669"/>
    <property type="project" value="InterPro"/>
</dbReference>
<dbReference type="InterPro" id="IPR034122">
    <property type="entry name" value="Retropepsin-like_bacterial"/>
</dbReference>
<dbReference type="Pfam" id="PF13650">
    <property type="entry name" value="Asp_protease_2"/>
    <property type="match status" value="1"/>
</dbReference>
<dbReference type="InterPro" id="IPR021109">
    <property type="entry name" value="Peptidase_aspartic_dom_sf"/>
</dbReference>
<dbReference type="CDD" id="cd05483">
    <property type="entry name" value="retropepsin_like_bacteria"/>
    <property type="match status" value="1"/>
</dbReference>
<reference evidence="2 3" key="1">
    <citation type="submission" date="2007-02" db="EMBL/GenBank/DDBJ databases">
        <authorList>
            <person name="DeShazer D."/>
            <person name="Woods D.E."/>
            <person name="Nierman W.C."/>
        </authorList>
    </citation>
    <scope>NUCLEOTIDE SEQUENCE [LARGE SCALE GENOMIC DNA]</scope>
    <source>
        <strain evidence="2 3">1106a</strain>
    </source>
</reference>
<dbReference type="InterPro" id="IPR036034">
    <property type="entry name" value="PDZ_sf"/>
</dbReference>
<feature type="region of interest" description="Disordered" evidence="1">
    <location>
        <begin position="1"/>
        <end position="21"/>
    </location>
</feature>
<protein>
    <recommendedName>
        <fullName evidence="4">Peptidase A2 domain-containing protein</fullName>
    </recommendedName>
</protein>
<evidence type="ECO:0000313" key="3">
    <source>
        <dbReference type="Proteomes" id="UP000006738"/>
    </source>
</evidence>
<dbReference type="Gene3D" id="2.30.42.10">
    <property type="match status" value="1"/>
</dbReference>
<evidence type="ECO:0000313" key="2">
    <source>
        <dbReference type="EMBL" id="ABN89253.1"/>
    </source>
</evidence>
<organism evidence="2 3">
    <name type="scientific">Burkholderia pseudomallei (strain 1106a)</name>
    <dbReference type="NCBI Taxonomy" id="357348"/>
    <lineage>
        <taxon>Bacteria</taxon>
        <taxon>Pseudomonadati</taxon>
        <taxon>Pseudomonadota</taxon>
        <taxon>Betaproteobacteria</taxon>
        <taxon>Burkholderiales</taxon>
        <taxon>Burkholderiaceae</taxon>
        <taxon>Burkholderia</taxon>
        <taxon>pseudomallei group</taxon>
    </lineage>
</organism>
<dbReference type="SUPFAM" id="SSF50156">
    <property type="entry name" value="PDZ domain-like"/>
    <property type="match status" value="1"/>
</dbReference>
<proteinExistence type="predicted"/>
<gene>
    <name evidence="2" type="ordered locus">BURPS1106A_1353</name>
</gene>
<dbReference type="PROSITE" id="PS00141">
    <property type="entry name" value="ASP_PROTEASE"/>
    <property type="match status" value="1"/>
</dbReference>
<evidence type="ECO:0008006" key="4">
    <source>
        <dbReference type="Google" id="ProtNLM"/>
    </source>
</evidence>